<organism evidence="5 6">
    <name type="scientific">Schistosoma mekongi</name>
    <name type="common">Parasitic worm</name>
    <dbReference type="NCBI Taxonomy" id="38744"/>
    <lineage>
        <taxon>Eukaryota</taxon>
        <taxon>Metazoa</taxon>
        <taxon>Spiralia</taxon>
        <taxon>Lophotrochozoa</taxon>
        <taxon>Platyhelminthes</taxon>
        <taxon>Trematoda</taxon>
        <taxon>Digenea</taxon>
        <taxon>Strigeidida</taxon>
        <taxon>Schistosomatoidea</taxon>
        <taxon>Schistosomatidae</taxon>
        <taxon>Schistosoma</taxon>
    </lineage>
</organism>
<dbReference type="EMBL" id="JALJAT010000001">
    <property type="protein sequence ID" value="KAK4475835.1"/>
    <property type="molecule type" value="Genomic_DNA"/>
</dbReference>
<dbReference type="AlphaFoldDB" id="A0AAE1ZKJ8"/>
<dbReference type="SUPFAM" id="SSF50370">
    <property type="entry name" value="Ricin B-like lectins"/>
    <property type="match status" value="1"/>
</dbReference>
<dbReference type="PANTHER" id="PTHR11675">
    <property type="entry name" value="N-ACETYLGALACTOSAMINYLTRANSFERASE"/>
    <property type="match status" value="1"/>
</dbReference>
<reference evidence="5" key="1">
    <citation type="submission" date="2022-04" db="EMBL/GenBank/DDBJ databases">
        <authorList>
            <person name="Xu L."/>
            <person name="Lv Z."/>
        </authorList>
    </citation>
    <scope>NUCLEOTIDE SEQUENCE</scope>
    <source>
        <strain evidence="5">LV_2022a</strain>
    </source>
</reference>
<dbReference type="Pfam" id="PF00652">
    <property type="entry name" value="Ricin_B_lectin"/>
    <property type="match status" value="1"/>
</dbReference>
<keyword evidence="2" id="KW-1015">Disulfide bond</keyword>
<dbReference type="PROSITE" id="PS50231">
    <property type="entry name" value="RICIN_B_LECTIN"/>
    <property type="match status" value="1"/>
</dbReference>
<comment type="caution">
    <text evidence="5">The sequence shown here is derived from an EMBL/GenBank/DDBJ whole genome shotgun (WGS) entry which is preliminary data.</text>
</comment>
<dbReference type="InterPro" id="IPR029044">
    <property type="entry name" value="Nucleotide-diphossugar_trans"/>
</dbReference>
<evidence type="ECO:0000313" key="6">
    <source>
        <dbReference type="Proteomes" id="UP001292079"/>
    </source>
</evidence>
<protein>
    <recommendedName>
        <fullName evidence="4">Ricin B lectin domain-containing protein</fullName>
    </recommendedName>
</protein>
<evidence type="ECO:0000256" key="2">
    <source>
        <dbReference type="ARBA" id="ARBA00023157"/>
    </source>
</evidence>
<gene>
    <name evidence="5" type="ORF">MN116_001086</name>
</gene>
<dbReference type="InterPro" id="IPR000772">
    <property type="entry name" value="Ricin_B_lectin"/>
</dbReference>
<dbReference type="GO" id="GO:0030246">
    <property type="term" value="F:carbohydrate binding"/>
    <property type="evidence" value="ECO:0007669"/>
    <property type="project" value="UniProtKB-KW"/>
</dbReference>
<evidence type="ECO:0000259" key="4">
    <source>
        <dbReference type="Pfam" id="PF00652"/>
    </source>
</evidence>
<keyword evidence="1" id="KW-0430">Lectin</keyword>
<dbReference type="Gene3D" id="3.90.550.10">
    <property type="entry name" value="Spore Coat Polysaccharide Biosynthesis Protein SpsA, Chain A"/>
    <property type="match status" value="1"/>
</dbReference>
<dbReference type="Gene3D" id="2.80.10.50">
    <property type="match status" value="1"/>
</dbReference>
<keyword evidence="6" id="KW-1185">Reference proteome</keyword>
<dbReference type="PANTHER" id="PTHR11675:SF134">
    <property type="entry name" value="N-ACETYLGALACTOSAMINYLTRANSFERASE 4-RELATED"/>
    <property type="match status" value="1"/>
</dbReference>
<dbReference type="GO" id="GO:0004653">
    <property type="term" value="F:polypeptide N-acetylgalactosaminyltransferase activity"/>
    <property type="evidence" value="ECO:0007669"/>
    <property type="project" value="TreeGrafter"/>
</dbReference>
<sequence>MDEYKEYIYRSLPKCRITSPGDLSRQHNLRKQLQCKSFHWFMTEIAFDLMKMYPLPKKVSFAVGEIRSIGVDGAKVNSRSLAKLQFCCKTNKGNNCTQNFEYFLEEDIRIFKKSLCLEVSDAKHNRPVIFYSCHGQRGNQHWQLRPVYSNKENPSLGFSGGIMQPTHNYDNIKHSFSHQLLKVFTPLCSILTELGIQQNSTMRSFDHSKQSANNCLQSLLNYSTSYNSYDHKHRNTAF</sequence>
<evidence type="ECO:0000256" key="3">
    <source>
        <dbReference type="ARBA" id="ARBA00023180"/>
    </source>
</evidence>
<proteinExistence type="predicted"/>
<dbReference type="GO" id="GO:0006493">
    <property type="term" value="P:protein O-linked glycosylation"/>
    <property type="evidence" value="ECO:0007669"/>
    <property type="project" value="TreeGrafter"/>
</dbReference>
<evidence type="ECO:0000256" key="1">
    <source>
        <dbReference type="ARBA" id="ARBA00022734"/>
    </source>
</evidence>
<reference evidence="5" key="2">
    <citation type="journal article" date="2023" name="Infect Dis Poverty">
        <title>Chromosome-scale genome of the human blood fluke Schistosoma mekongi and its implications for public health.</title>
        <authorList>
            <person name="Zhou M."/>
            <person name="Xu L."/>
            <person name="Xu D."/>
            <person name="Chen W."/>
            <person name="Khan J."/>
            <person name="Hu Y."/>
            <person name="Huang H."/>
            <person name="Wei H."/>
            <person name="Zhang Y."/>
            <person name="Chusongsang P."/>
            <person name="Tanasarnprasert K."/>
            <person name="Hu X."/>
            <person name="Limpanont Y."/>
            <person name="Lv Z."/>
        </authorList>
    </citation>
    <scope>NUCLEOTIDE SEQUENCE</scope>
    <source>
        <strain evidence="5">LV_2022a</strain>
    </source>
</reference>
<accession>A0AAE1ZKJ8</accession>
<dbReference type="Proteomes" id="UP001292079">
    <property type="component" value="Unassembled WGS sequence"/>
</dbReference>
<evidence type="ECO:0000313" key="5">
    <source>
        <dbReference type="EMBL" id="KAK4475835.1"/>
    </source>
</evidence>
<name>A0AAE1ZKJ8_SCHME</name>
<dbReference type="GO" id="GO:0005794">
    <property type="term" value="C:Golgi apparatus"/>
    <property type="evidence" value="ECO:0007669"/>
    <property type="project" value="TreeGrafter"/>
</dbReference>
<feature type="domain" description="Ricin B lectin" evidence="4">
    <location>
        <begin position="87"/>
        <end position="146"/>
    </location>
</feature>
<dbReference type="InterPro" id="IPR035992">
    <property type="entry name" value="Ricin_B-like_lectins"/>
</dbReference>
<keyword evidence="3" id="KW-0325">Glycoprotein</keyword>